<dbReference type="InterPro" id="IPR027282">
    <property type="entry name" value="TPS"/>
</dbReference>
<dbReference type="Pfam" id="PF03865">
    <property type="entry name" value="ShlB"/>
    <property type="match status" value="1"/>
</dbReference>
<dbReference type="AlphaFoldDB" id="A0A099CYM0"/>
<dbReference type="PIRSF" id="PIRSF029745">
    <property type="entry name" value="FhaC"/>
    <property type="match status" value="1"/>
</dbReference>
<evidence type="ECO:0000256" key="2">
    <source>
        <dbReference type="ARBA" id="ARBA00022692"/>
    </source>
</evidence>
<evidence type="ECO:0000259" key="6">
    <source>
        <dbReference type="Pfam" id="PF03865"/>
    </source>
</evidence>
<dbReference type="Pfam" id="PF08479">
    <property type="entry name" value="POTRA_2"/>
    <property type="match status" value="1"/>
</dbReference>
<dbReference type="Gene3D" id="3.10.20.310">
    <property type="entry name" value="membrane protein fhac"/>
    <property type="match status" value="1"/>
</dbReference>
<accession>A0A099CYM0</accession>
<dbReference type="Pfam" id="PF17287">
    <property type="entry name" value="POTRA_3"/>
    <property type="match status" value="1"/>
</dbReference>
<dbReference type="GO" id="GO:0098046">
    <property type="term" value="C:type V protein secretion system complex"/>
    <property type="evidence" value="ECO:0007669"/>
    <property type="project" value="TreeGrafter"/>
</dbReference>
<feature type="domain" description="ShlB POTRA" evidence="8">
    <location>
        <begin position="153"/>
        <end position="205"/>
    </location>
</feature>
<keyword evidence="10" id="KW-1185">Reference proteome</keyword>
<feature type="compositionally biased region" description="Basic and acidic residues" evidence="4">
    <location>
        <begin position="34"/>
        <end position="48"/>
    </location>
</feature>
<name>A0A099CYM0_9GAMM</name>
<feature type="chain" id="PRO_5001953046" description="POTRA domain-containing protein" evidence="5">
    <location>
        <begin position="24"/>
        <end position="560"/>
    </location>
</feature>
<evidence type="ECO:0008006" key="11">
    <source>
        <dbReference type="Google" id="ProtNLM"/>
    </source>
</evidence>
<keyword evidence="5" id="KW-0732">Signal</keyword>
<dbReference type="HOGENOM" id="CLU_020581_2_0_6"/>
<evidence type="ECO:0000259" key="7">
    <source>
        <dbReference type="Pfam" id="PF08479"/>
    </source>
</evidence>
<keyword evidence="3" id="KW-0998">Cell outer membrane</keyword>
<proteinExistence type="predicted"/>
<keyword evidence="1" id="KW-0472">Membrane</keyword>
<feature type="signal peptide" evidence="5">
    <location>
        <begin position="1"/>
        <end position="23"/>
    </location>
</feature>
<dbReference type="InterPro" id="IPR035251">
    <property type="entry name" value="ShlB_POTRA"/>
</dbReference>
<feature type="domain" description="Haemolysin activator HlyB C-terminal" evidence="6">
    <location>
        <begin position="210"/>
        <end position="524"/>
    </location>
</feature>
<dbReference type="InterPro" id="IPR051544">
    <property type="entry name" value="TPS_OM_transporter"/>
</dbReference>
<evidence type="ECO:0000313" key="9">
    <source>
        <dbReference type="EMBL" id="KGI78712.1"/>
    </source>
</evidence>
<comment type="caution">
    <text evidence="9">The sequence shown here is derived from an EMBL/GenBank/DDBJ whole genome shotgun (WGS) entry which is preliminary data.</text>
</comment>
<dbReference type="STRING" id="1543381.LF63_0104655"/>
<evidence type="ECO:0000256" key="1">
    <source>
        <dbReference type="ARBA" id="ARBA00022452"/>
    </source>
</evidence>
<evidence type="ECO:0000256" key="5">
    <source>
        <dbReference type="SAM" id="SignalP"/>
    </source>
</evidence>
<dbReference type="InterPro" id="IPR013686">
    <property type="entry name" value="Polypept-transport_assoc_ShlB"/>
</dbReference>
<protein>
    <recommendedName>
        <fullName evidence="11">POTRA domain-containing protein</fullName>
    </recommendedName>
</protein>
<dbReference type="GO" id="GO:0008320">
    <property type="term" value="F:protein transmembrane transporter activity"/>
    <property type="evidence" value="ECO:0007669"/>
    <property type="project" value="TreeGrafter"/>
</dbReference>
<dbReference type="InterPro" id="IPR005565">
    <property type="entry name" value="Hemolysn_activator_HlyB_C"/>
</dbReference>
<dbReference type="EMBL" id="JROI01000008">
    <property type="protein sequence ID" value="KGI78712.1"/>
    <property type="molecule type" value="Genomic_DNA"/>
</dbReference>
<keyword evidence="2" id="KW-0812">Transmembrane</keyword>
<gene>
    <name evidence="9" type="ORF">LF63_0104655</name>
</gene>
<dbReference type="GO" id="GO:0046819">
    <property type="term" value="P:protein secretion by the type V secretion system"/>
    <property type="evidence" value="ECO:0007669"/>
    <property type="project" value="TreeGrafter"/>
</dbReference>
<feature type="region of interest" description="Disordered" evidence="4">
    <location>
        <begin position="27"/>
        <end position="57"/>
    </location>
</feature>
<evidence type="ECO:0000256" key="4">
    <source>
        <dbReference type="SAM" id="MobiDB-lite"/>
    </source>
</evidence>
<evidence type="ECO:0000256" key="3">
    <source>
        <dbReference type="ARBA" id="ARBA00023237"/>
    </source>
</evidence>
<dbReference type="PANTHER" id="PTHR34597:SF3">
    <property type="entry name" value="OUTER MEMBRANE TRANSPORTER CDIB"/>
    <property type="match status" value="1"/>
</dbReference>
<dbReference type="Gene3D" id="2.40.160.50">
    <property type="entry name" value="membrane protein fhac: a member of the omp85/tpsb transporter family"/>
    <property type="match status" value="1"/>
</dbReference>
<feature type="domain" description="Polypeptide-transport-associated ShlB-type" evidence="7">
    <location>
        <begin position="76"/>
        <end position="151"/>
    </location>
</feature>
<sequence length="560" mass="62499">MYAYFGIACALMGACAFVRPAHAQQVAQPQQQEQRQRDQREAQQREQQRAAPDVRLQTARHTDYHRLDLPRETPCFTLHRLTLTGPRVAAFPWLARYLDRYAGRCVGQQGLERIMHRASDLILARGYVTTRLLVPQQDLSRGELRLLLVPGTVGRIRFAKGSVHADWRSAFPLRPGDLLNLRAIEQGLEQMKRVPSQDVRIDIAPGDRPGVSDLVLNVRRTHRVRVGFNYDDAGSEATGRQQGGVQLAVDQPLGINDLFSMGVGYYVGSNAWRKGTRNNHFRYSVPWGDWTFAFDSSGYGYHQQIEGAQQTFESTGRSRTQALSATRMVFRDASSRTSLRLTLSSREAHSSIEGVEIEVQRRHTRGVELAILQRRYLGRAQLDLSLAQHRGVPWFGGQRDAPGLPHGAPTFHTVIDTFDASLSLPFTWGNRPWLWSSTLHAQYSGDRLYAEDFITIGGRYTVRGFDGEQTLGAERGYFWRNSLTLPLGRSGISLYGGVDVGQVGGPSALRGGHALSGAFIGTRGGRYGFSWDFFAGWALLAPSGFSTRTPAAGMQVVYQY</sequence>
<organism evidence="9 10">
    <name type="scientific">Oleiagrimonas soli</name>
    <dbReference type="NCBI Taxonomy" id="1543381"/>
    <lineage>
        <taxon>Bacteria</taxon>
        <taxon>Pseudomonadati</taxon>
        <taxon>Pseudomonadota</taxon>
        <taxon>Gammaproteobacteria</taxon>
        <taxon>Lysobacterales</taxon>
        <taxon>Rhodanobacteraceae</taxon>
        <taxon>Oleiagrimonas</taxon>
    </lineage>
</organism>
<reference evidence="9 10" key="1">
    <citation type="submission" date="2014-09" db="EMBL/GenBank/DDBJ databases">
        <title>Xanthomonadaceae 3.5X direct submission.</title>
        <authorList>
            <person name="Fang T."/>
            <person name="Wang H."/>
        </authorList>
    </citation>
    <scope>NUCLEOTIDE SEQUENCE [LARGE SCALE GENOMIC DNA]</scope>
    <source>
        <strain evidence="9 10">3.5X</strain>
    </source>
</reference>
<dbReference type="PANTHER" id="PTHR34597">
    <property type="entry name" value="SLR1661 PROTEIN"/>
    <property type="match status" value="1"/>
</dbReference>
<evidence type="ECO:0000259" key="8">
    <source>
        <dbReference type="Pfam" id="PF17287"/>
    </source>
</evidence>
<keyword evidence="1" id="KW-1134">Transmembrane beta strand</keyword>
<dbReference type="Proteomes" id="UP000029708">
    <property type="component" value="Unassembled WGS sequence"/>
</dbReference>
<evidence type="ECO:0000313" key="10">
    <source>
        <dbReference type="Proteomes" id="UP000029708"/>
    </source>
</evidence>